<evidence type="ECO:0000313" key="1">
    <source>
        <dbReference type="EMBL" id="GAC13474.1"/>
    </source>
</evidence>
<protein>
    <submittedName>
        <fullName evidence="1">Uncharacterized protein</fullName>
    </submittedName>
</protein>
<reference evidence="1 2" key="1">
    <citation type="journal article" date="2017" name="Antonie Van Leeuwenhoek">
        <title>Rhizobium rhizosphaerae sp. nov., a novel species isolated from rice rhizosphere.</title>
        <authorList>
            <person name="Zhao J.J."/>
            <person name="Zhang J."/>
            <person name="Zhang R.J."/>
            <person name="Zhang C.W."/>
            <person name="Yin H.Q."/>
            <person name="Zhang X.X."/>
        </authorList>
    </citation>
    <scope>NUCLEOTIDE SEQUENCE [LARGE SCALE GENOMIC DNA]</scope>
    <source>
        <strain evidence="1 2">E3</strain>
    </source>
</reference>
<organism evidence="1 2">
    <name type="scientific">Aliiglaciecola lipolytica E3</name>
    <dbReference type="NCBI Taxonomy" id="1127673"/>
    <lineage>
        <taxon>Bacteria</taxon>
        <taxon>Pseudomonadati</taxon>
        <taxon>Pseudomonadota</taxon>
        <taxon>Gammaproteobacteria</taxon>
        <taxon>Alteromonadales</taxon>
        <taxon>Alteromonadaceae</taxon>
        <taxon>Aliiglaciecola</taxon>
    </lineage>
</organism>
<proteinExistence type="predicted"/>
<dbReference type="STRING" id="1127673.GLIP_0829"/>
<evidence type="ECO:0000313" key="2">
    <source>
        <dbReference type="Proteomes" id="UP000006334"/>
    </source>
</evidence>
<sequence length="40" mass="4467">MIGKSLMQLINGTSANKKLNVLTKQSEQQTFFDNPLCNPN</sequence>
<dbReference type="Proteomes" id="UP000006334">
    <property type="component" value="Unassembled WGS sequence"/>
</dbReference>
<name>K6WYD7_9ALTE</name>
<accession>K6WYD7</accession>
<dbReference type="AlphaFoldDB" id="K6WYD7"/>
<gene>
    <name evidence="1" type="ORF">GLIP_0829</name>
</gene>
<keyword evidence="2" id="KW-1185">Reference proteome</keyword>
<comment type="caution">
    <text evidence="1">The sequence shown here is derived from an EMBL/GenBank/DDBJ whole genome shotgun (WGS) entry which is preliminary data.</text>
</comment>
<dbReference type="EMBL" id="BAEN01000021">
    <property type="protein sequence ID" value="GAC13474.1"/>
    <property type="molecule type" value="Genomic_DNA"/>
</dbReference>